<dbReference type="STRING" id="582672.SAMN05216360_12378"/>
<dbReference type="AlphaFoldDB" id="A0A1H0JSM3"/>
<keyword evidence="2" id="KW-1185">Reference proteome</keyword>
<reference evidence="2" key="1">
    <citation type="submission" date="2016-10" db="EMBL/GenBank/DDBJ databases">
        <authorList>
            <person name="Varghese N."/>
            <person name="Submissions S."/>
        </authorList>
    </citation>
    <scope>NUCLEOTIDE SEQUENCE [LARGE SCALE GENOMIC DNA]</scope>
    <source>
        <strain evidence="2">BL47</strain>
    </source>
</reference>
<evidence type="ECO:0000313" key="1">
    <source>
        <dbReference type="EMBL" id="SDO46726.1"/>
    </source>
</evidence>
<name>A0A1H0JSM3_9HYPH</name>
<sequence length="60" mass="6767">MAFTVTGVANRGMALIGCDTVIHALAKATEMMRRGYLDVMIADRRGAQYTPDQFHRFFRS</sequence>
<proteinExistence type="predicted"/>
<protein>
    <submittedName>
        <fullName evidence="1">Uncharacterized protein</fullName>
    </submittedName>
</protein>
<dbReference type="EMBL" id="FNHS01000023">
    <property type="protein sequence ID" value="SDO46726.1"/>
    <property type="molecule type" value="Genomic_DNA"/>
</dbReference>
<gene>
    <name evidence="1" type="ORF">SAMN05216360_12378</name>
</gene>
<organism evidence="1 2">
    <name type="scientific">Methylobacterium phyllostachyos</name>
    <dbReference type="NCBI Taxonomy" id="582672"/>
    <lineage>
        <taxon>Bacteria</taxon>
        <taxon>Pseudomonadati</taxon>
        <taxon>Pseudomonadota</taxon>
        <taxon>Alphaproteobacteria</taxon>
        <taxon>Hyphomicrobiales</taxon>
        <taxon>Methylobacteriaceae</taxon>
        <taxon>Methylobacterium</taxon>
    </lineage>
</organism>
<accession>A0A1H0JSM3</accession>
<dbReference type="Proteomes" id="UP000198704">
    <property type="component" value="Unassembled WGS sequence"/>
</dbReference>
<dbReference type="OrthoDB" id="8249769at2"/>
<evidence type="ECO:0000313" key="2">
    <source>
        <dbReference type="Proteomes" id="UP000198704"/>
    </source>
</evidence>
<dbReference type="RefSeq" id="WP_091721945.1">
    <property type="nucleotide sequence ID" value="NZ_FNHS01000023.1"/>
</dbReference>